<gene>
    <name evidence="2" type="ordered locus">SCATT_15310</name>
</gene>
<name>G8X216_STREN</name>
<protein>
    <submittedName>
        <fullName evidence="2">Uncharacterized protein</fullName>
    </submittedName>
</protein>
<dbReference type="Proteomes" id="UP000007842">
    <property type="component" value="Chromosome"/>
</dbReference>
<keyword evidence="3" id="KW-1185">Reference proteome</keyword>
<dbReference type="KEGG" id="scy:SCATT_15310"/>
<evidence type="ECO:0000313" key="2">
    <source>
        <dbReference type="EMBL" id="AEW93902.1"/>
    </source>
</evidence>
<dbReference type="AlphaFoldDB" id="G8X216"/>
<sequence>MTPVTRPTAPETGRSRTKPPSKNVCTCVCYPRGRQIV</sequence>
<reference evidence="3" key="1">
    <citation type="submission" date="2011-12" db="EMBL/GenBank/DDBJ databases">
        <title>Complete genome sequence of Streptomyces cattleya strain DSM 46488.</title>
        <authorList>
            <person name="Ou H.-Y."/>
            <person name="Li P."/>
            <person name="Zhao C."/>
            <person name="O'Hagan D."/>
            <person name="Deng Z."/>
        </authorList>
    </citation>
    <scope>NUCLEOTIDE SEQUENCE [LARGE SCALE GENOMIC DNA]</scope>
    <source>
        <strain evidence="3">ATCC 35852 / DSM 46488 / JCM 4925 / NBRC 14057 / NRRL 8057</strain>
    </source>
</reference>
<feature type="region of interest" description="Disordered" evidence="1">
    <location>
        <begin position="1"/>
        <end position="22"/>
    </location>
</feature>
<proteinExistence type="predicted"/>
<evidence type="ECO:0000256" key="1">
    <source>
        <dbReference type="SAM" id="MobiDB-lite"/>
    </source>
</evidence>
<organism evidence="2 3">
    <name type="scientific">Streptantibioticus cattleyicolor (strain ATCC 35852 / DSM 46488 / JCM 4925 / NBRC 14057 / NRRL 8057)</name>
    <name type="common">Streptomyces cattleya</name>
    <dbReference type="NCBI Taxonomy" id="1003195"/>
    <lineage>
        <taxon>Bacteria</taxon>
        <taxon>Bacillati</taxon>
        <taxon>Actinomycetota</taxon>
        <taxon>Actinomycetes</taxon>
        <taxon>Kitasatosporales</taxon>
        <taxon>Streptomycetaceae</taxon>
        <taxon>Streptantibioticus</taxon>
    </lineage>
</organism>
<dbReference type="EMBL" id="CP003219">
    <property type="protein sequence ID" value="AEW93902.1"/>
    <property type="molecule type" value="Genomic_DNA"/>
</dbReference>
<dbReference type="PATRIC" id="fig|1003195.29.peg.1536"/>
<evidence type="ECO:0000313" key="3">
    <source>
        <dbReference type="Proteomes" id="UP000007842"/>
    </source>
</evidence>
<accession>G8X216</accession>
<dbReference type="HOGENOM" id="CLU_3349009_0_0_11"/>